<dbReference type="RefSeq" id="WP_051500194.1">
    <property type="nucleotide sequence ID" value="NZ_CP076607.1"/>
</dbReference>
<dbReference type="Proteomes" id="UP000683429">
    <property type="component" value="Chromosome"/>
</dbReference>
<protein>
    <submittedName>
        <fullName evidence="1">Uncharacterized protein</fullName>
    </submittedName>
</protein>
<name>A0ABX8HD84_9BACL</name>
<sequence length="125" mass="14045">MFAYYYDVVPDGVVNDRWKHASSSSKFMSLKPVRAALDIMIKAAVTETGEAIRFTTKDNNLYLMVLGKLSGSKIKVKEVFLDGEARLLADGSPVMIERDGDDMVLTFTRQLDHLFVPVVLIQSMR</sequence>
<organism evidence="1 2">
    <name type="scientific">Paenibacillus sophorae</name>
    <dbReference type="NCBI Taxonomy" id="1333845"/>
    <lineage>
        <taxon>Bacteria</taxon>
        <taxon>Bacillati</taxon>
        <taxon>Bacillota</taxon>
        <taxon>Bacilli</taxon>
        <taxon>Bacillales</taxon>
        <taxon>Paenibacillaceae</taxon>
        <taxon>Paenibacillus</taxon>
    </lineage>
</organism>
<reference evidence="1 2" key="1">
    <citation type="submission" date="2021-06" db="EMBL/GenBank/DDBJ databases">
        <title>Whole genome sequence of Paenibacillus sophorae DSM23020 for comparative genomics.</title>
        <authorList>
            <person name="Kim M.-J."/>
            <person name="Lee G."/>
            <person name="Shin J.-H."/>
        </authorList>
    </citation>
    <scope>NUCLEOTIDE SEQUENCE [LARGE SCALE GENOMIC DNA]</scope>
    <source>
        <strain evidence="1 2">DSM 23020</strain>
    </source>
</reference>
<dbReference type="EMBL" id="CP076607">
    <property type="protein sequence ID" value="QWU16143.1"/>
    <property type="molecule type" value="Genomic_DNA"/>
</dbReference>
<evidence type="ECO:0000313" key="2">
    <source>
        <dbReference type="Proteomes" id="UP000683429"/>
    </source>
</evidence>
<evidence type="ECO:0000313" key="1">
    <source>
        <dbReference type="EMBL" id="QWU16143.1"/>
    </source>
</evidence>
<gene>
    <name evidence="1" type="ORF">KP014_02390</name>
</gene>
<accession>A0ABX8HD84</accession>
<keyword evidence="2" id="KW-1185">Reference proteome</keyword>
<dbReference type="InterPro" id="IPR013780">
    <property type="entry name" value="Glyco_hydro_b"/>
</dbReference>
<dbReference type="Gene3D" id="2.60.40.1180">
    <property type="entry name" value="Golgi alpha-mannosidase II"/>
    <property type="match status" value="1"/>
</dbReference>
<proteinExistence type="predicted"/>